<evidence type="ECO:0000313" key="1">
    <source>
        <dbReference type="EMBL" id="KAF2770593.1"/>
    </source>
</evidence>
<dbReference type="SUPFAM" id="SSF54427">
    <property type="entry name" value="NTF2-like"/>
    <property type="match status" value="1"/>
</dbReference>
<dbReference type="Proteomes" id="UP000799436">
    <property type="component" value="Unassembled WGS sequence"/>
</dbReference>
<evidence type="ECO:0000313" key="2">
    <source>
        <dbReference type="Proteomes" id="UP000799436"/>
    </source>
</evidence>
<keyword evidence="2" id="KW-1185">Reference proteome</keyword>
<proteinExistence type="predicted"/>
<protein>
    <submittedName>
        <fullName evidence="1">Uncharacterized protein</fullName>
    </submittedName>
</protein>
<organism evidence="1 2">
    <name type="scientific">Teratosphaeria nubilosa</name>
    <dbReference type="NCBI Taxonomy" id="161662"/>
    <lineage>
        <taxon>Eukaryota</taxon>
        <taxon>Fungi</taxon>
        <taxon>Dikarya</taxon>
        <taxon>Ascomycota</taxon>
        <taxon>Pezizomycotina</taxon>
        <taxon>Dothideomycetes</taxon>
        <taxon>Dothideomycetidae</taxon>
        <taxon>Mycosphaerellales</taxon>
        <taxon>Teratosphaeriaceae</taxon>
        <taxon>Teratosphaeria</taxon>
    </lineage>
</organism>
<dbReference type="OrthoDB" id="3758478at2759"/>
<accession>A0A6G1LCC8</accession>
<dbReference type="InterPro" id="IPR032710">
    <property type="entry name" value="NTF2-like_dom_sf"/>
</dbReference>
<dbReference type="AlphaFoldDB" id="A0A6G1LCC8"/>
<gene>
    <name evidence="1" type="ORF">EJ03DRAFT_350191</name>
</gene>
<name>A0A6G1LCC8_9PEZI</name>
<dbReference type="EMBL" id="ML995824">
    <property type="protein sequence ID" value="KAF2770593.1"/>
    <property type="molecule type" value="Genomic_DNA"/>
</dbReference>
<reference evidence="1" key="1">
    <citation type="journal article" date="2020" name="Stud. Mycol.">
        <title>101 Dothideomycetes genomes: a test case for predicting lifestyles and emergence of pathogens.</title>
        <authorList>
            <person name="Haridas S."/>
            <person name="Albert R."/>
            <person name="Binder M."/>
            <person name="Bloem J."/>
            <person name="Labutti K."/>
            <person name="Salamov A."/>
            <person name="Andreopoulos B."/>
            <person name="Baker S."/>
            <person name="Barry K."/>
            <person name="Bills G."/>
            <person name="Bluhm B."/>
            <person name="Cannon C."/>
            <person name="Castanera R."/>
            <person name="Culley D."/>
            <person name="Daum C."/>
            <person name="Ezra D."/>
            <person name="Gonzalez J."/>
            <person name="Henrissat B."/>
            <person name="Kuo A."/>
            <person name="Liang C."/>
            <person name="Lipzen A."/>
            <person name="Lutzoni F."/>
            <person name="Magnuson J."/>
            <person name="Mondo S."/>
            <person name="Nolan M."/>
            <person name="Ohm R."/>
            <person name="Pangilinan J."/>
            <person name="Park H.-J."/>
            <person name="Ramirez L."/>
            <person name="Alfaro M."/>
            <person name="Sun H."/>
            <person name="Tritt A."/>
            <person name="Yoshinaga Y."/>
            <person name="Zwiers L.-H."/>
            <person name="Turgeon B."/>
            <person name="Goodwin S."/>
            <person name="Spatafora J."/>
            <person name="Crous P."/>
            <person name="Grigoriev I."/>
        </authorList>
    </citation>
    <scope>NUCLEOTIDE SEQUENCE</scope>
    <source>
        <strain evidence="1">CBS 116005</strain>
    </source>
</reference>
<sequence>MAREQQKGLAQRFINAQSKGDVDTLRSVLAPDAKHDLLPASLGILQTIKDVEQRKTALFIEKQYEFGPVQSFYVLNFDADNSKITHTIEFANGEAWKKLSARVQQSLEN</sequence>